<sequence>MPSSGSTAFLFSGFSPYVAPTFGVIGEDLQKAS</sequence>
<accession>A0A3S3QHE7</accession>
<keyword evidence="2" id="KW-1185">Reference proteome</keyword>
<organism evidence="1 2">
    <name type="scientific">Candidatus Electrothrix aarhusensis</name>
    <dbReference type="NCBI Taxonomy" id="1859131"/>
    <lineage>
        <taxon>Bacteria</taxon>
        <taxon>Pseudomonadati</taxon>
        <taxon>Thermodesulfobacteriota</taxon>
        <taxon>Desulfobulbia</taxon>
        <taxon>Desulfobulbales</taxon>
        <taxon>Desulfobulbaceae</taxon>
        <taxon>Candidatus Electrothrix</taxon>
    </lineage>
</organism>
<dbReference type="Proteomes" id="UP000287853">
    <property type="component" value="Unassembled WGS sequence"/>
</dbReference>
<evidence type="ECO:0000313" key="1">
    <source>
        <dbReference type="EMBL" id="RWX47563.1"/>
    </source>
</evidence>
<gene>
    <name evidence="1" type="ORF">H206_06310</name>
</gene>
<reference evidence="1 2" key="1">
    <citation type="submission" date="2017-01" db="EMBL/GenBank/DDBJ databases">
        <title>The cable genome- insights into the physiology and evolution of filamentous bacteria capable of sulfide oxidation via long distance electron transfer.</title>
        <authorList>
            <person name="Schreiber L."/>
            <person name="Bjerg J.T."/>
            <person name="Boggild A."/>
            <person name="Van De Vossenberg J."/>
            <person name="Meysman F."/>
            <person name="Nielsen L.P."/>
            <person name="Schramm A."/>
            <person name="Kjeldsen K.U."/>
        </authorList>
    </citation>
    <scope>NUCLEOTIDE SEQUENCE [LARGE SCALE GENOMIC DNA]</scope>
    <source>
        <strain evidence="1">MCF</strain>
    </source>
</reference>
<proteinExistence type="predicted"/>
<evidence type="ECO:0000313" key="2">
    <source>
        <dbReference type="Proteomes" id="UP000287853"/>
    </source>
</evidence>
<name>A0A3S3QHE7_9BACT</name>
<comment type="caution">
    <text evidence="1">The sequence shown here is derived from an EMBL/GenBank/DDBJ whole genome shotgun (WGS) entry which is preliminary data.</text>
</comment>
<dbReference type="AlphaFoldDB" id="A0A3S3QHE7"/>
<dbReference type="EMBL" id="MTKO01000032">
    <property type="protein sequence ID" value="RWX47563.1"/>
    <property type="molecule type" value="Genomic_DNA"/>
</dbReference>
<protein>
    <submittedName>
        <fullName evidence="1">Uncharacterized protein</fullName>
    </submittedName>
</protein>